<evidence type="ECO:0000313" key="14">
    <source>
        <dbReference type="Proteomes" id="UP001163105"/>
    </source>
</evidence>
<dbReference type="PANTHER" id="PTHR24223:SF456">
    <property type="entry name" value="MULTIDRUG RESISTANCE-ASSOCIATED PROTEIN LETHAL(2)03659"/>
    <property type="match status" value="1"/>
</dbReference>
<keyword evidence="5" id="KW-0812">Transmembrane</keyword>
<dbReference type="Gene3D" id="3.40.50.300">
    <property type="entry name" value="P-loop containing nucleotide triphosphate hydrolases"/>
    <property type="match status" value="2"/>
</dbReference>
<proteinExistence type="inferred from homology"/>
<evidence type="ECO:0000256" key="3">
    <source>
        <dbReference type="ARBA" id="ARBA00022448"/>
    </source>
</evidence>
<feature type="domain" description="ABC transmembrane type-1" evidence="12">
    <location>
        <begin position="243"/>
        <end position="444"/>
    </location>
</feature>
<dbReference type="GO" id="GO:0005524">
    <property type="term" value="F:ATP binding"/>
    <property type="evidence" value="ECO:0007669"/>
    <property type="project" value="UniProtKB-KW"/>
</dbReference>
<dbReference type="InterPro" id="IPR011527">
    <property type="entry name" value="ABC1_TM_dom"/>
</dbReference>
<keyword evidence="9" id="KW-0472">Membrane</keyword>
<accession>A0AB34G4U1</accession>
<evidence type="ECO:0000256" key="9">
    <source>
        <dbReference type="ARBA" id="ARBA00023136"/>
    </source>
</evidence>
<keyword evidence="10" id="KW-0325">Glycoprotein</keyword>
<evidence type="ECO:0000256" key="1">
    <source>
        <dbReference type="ARBA" id="ARBA00004651"/>
    </source>
</evidence>
<reference evidence="13" key="1">
    <citation type="submission" date="2023-01" db="EMBL/GenBank/DDBJ databases">
        <title>The growth and conidiation of Purpureocillium lavendulum are regulated by nitrogen source and histone H3K14 acetylation.</title>
        <authorList>
            <person name="Tang P."/>
            <person name="Han J."/>
            <person name="Zhang C."/>
            <person name="Tang P."/>
            <person name="Qi F."/>
            <person name="Zhang K."/>
            <person name="Liang L."/>
        </authorList>
    </citation>
    <scope>NUCLEOTIDE SEQUENCE</scope>
    <source>
        <strain evidence="13">YMF1.00683</strain>
    </source>
</reference>
<dbReference type="Proteomes" id="UP001163105">
    <property type="component" value="Unassembled WGS sequence"/>
</dbReference>
<dbReference type="PROSITE" id="PS50929">
    <property type="entry name" value="ABC_TM1F"/>
    <property type="match status" value="1"/>
</dbReference>
<dbReference type="Pfam" id="PF00005">
    <property type="entry name" value="ABC_tran"/>
    <property type="match status" value="2"/>
</dbReference>
<dbReference type="InterPro" id="IPR027417">
    <property type="entry name" value="P-loop_NTPase"/>
</dbReference>
<dbReference type="GO" id="GO:0140359">
    <property type="term" value="F:ABC-type transporter activity"/>
    <property type="evidence" value="ECO:0007669"/>
    <property type="project" value="InterPro"/>
</dbReference>
<name>A0AB34G4U1_9HYPO</name>
<comment type="similarity">
    <text evidence="2">Belongs to the ABC transporter superfamily. ABCC family. Conjugate transporter (TC 3.A.1.208) subfamily.</text>
</comment>
<evidence type="ECO:0000256" key="4">
    <source>
        <dbReference type="ARBA" id="ARBA00022475"/>
    </source>
</evidence>
<sequence>MSDVVLSKKYSVAKTQQRDMQQQRSATLASALLAIRQIKLTCAEKVWRLKIQKLRDEELQHLLRGAVWMTTLVFVANVLFSMDELDSSQITLSKAVALCRASVTWQSNGREEKPLFALRDLSVEFPNGELTIITGKTGSGKSLLLAAIAGEARLLSGSIHRPRSDDDETIMEIGDGWVSEGEMAVVTQSPWMGNTTIRDNILFGLPLDKDRYSDVLRSCALDKDFSMLKDGDATTLFGTMTTAVFGAHLHWLEETSHGEIQTRFTSDMGTLDDRLPHDVGYLIESSTAVVSILVTSSSFSIYEVLMSIALLYSYFTMGMRLVSATRKLKILRSTASSALQQHLSSLQAPDGIPTVRAYGKSNFFMDRMYQLIDDNSSSIWHSTLCSVMMNFQLGVLGALFVTSSCLSMVFSGVDAGTAGVALSFAMRFNATMTGLIQRIAVVESGLNSMQSIAEYGSIPQEPSSCVDVPEPWPSRGGIEVCGLTAGYRADLPAALSDVSFSIKPGERSSLTLAFARLIELRKGKIVIDGIDVSTVKLDVLRRQILIIPQDPHVFAGSLRSILDPDGAHDEETLKALLKRFRLHGSVAEREDQAAMTDLSFTIDEGGGNISQGQRQILYLAKALLSRKRVVIMDEATSAVDMETDAAIQAAIKDGLPDTTVVVVAHRLATVADFDKVLVLDDGRVLEFGAPKELYERRQHFWRLVRHSSGSDELVERIVSGGAAIPGL</sequence>
<comment type="subcellular location">
    <subcellularLocation>
        <location evidence="1">Cell membrane</location>
        <topology evidence="1">Multi-pass membrane protein</topology>
    </subcellularLocation>
</comment>
<keyword evidence="3" id="KW-0813">Transport</keyword>
<evidence type="ECO:0000256" key="5">
    <source>
        <dbReference type="ARBA" id="ARBA00022692"/>
    </source>
</evidence>
<evidence type="ECO:0000256" key="2">
    <source>
        <dbReference type="ARBA" id="ARBA00009726"/>
    </source>
</evidence>
<dbReference type="PANTHER" id="PTHR24223">
    <property type="entry name" value="ATP-BINDING CASSETTE SUB-FAMILY C"/>
    <property type="match status" value="1"/>
</dbReference>
<dbReference type="SMART" id="SM00382">
    <property type="entry name" value="AAA"/>
    <property type="match status" value="1"/>
</dbReference>
<dbReference type="InterPro" id="IPR003439">
    <property type="entry name" value="ABC_transporter-like_ATP-bd"/>
</dbReference>
<comment type="caution">
    <text evidence="13">The sequence shown here is derived from an EMBL/GenBank/DDBJ whole genome shotgun (WGS) entry which is preliminary data.</text>
</comment>
<dbReference type="EMBL" id="JAQHRD010000001">
    <property type="protein sequence ID" value="KAJ6445727.1"/>
    <property type="molecule type" value="Genomic_DNA"/>
</dbReference>
<dbReference type="Gene3D" id="1.20.1560.10">
    <property type="entry name" value="ABC transporter type 1, transmembrane domain"/>
    <property type="match status" value="2"/>
</dbReference>
<keyword evidence="7" id="KW-0067">ATP-binding</keyword>
<gene>
    <name evidence="13" type="ORF">O9K51_00490</name>
</gene>
<dbReference type="PROSITE" id="PS50893">
    <property type="entry name" value="ABC_TRANSPORTER_2"/>
    <property type="match status" value="1"/>
</dbReference>
<dbReference type="GO" id="GO:0005886">
    <property type="term" value="C:plasma membrane"/>
    <property type="evidence" value="ECO:0007669"/>
    <property type="project" value="UniProtKB-SubCell"/>
</dbReference>
<dbReference type="InterPro" id="IPR050173">
    <property type="entry name" value="ABC_transporter_C-like"/>
</dbReference>
<keyword evidence="14" id="KW-1185">Reference proteome</keyword>
<dbReference type="GO" id="GO:0016887">
    <property type="term" value="F:ATP hydrolysis activity"/>
    <property type="evidence" value="ECO:0007669"/>
    <property type="project" value="InterPro"/>
</dbReference>
<dbReference type="AlphaFoldDB" id="A0AB34G4U1"/>
<dbReference type="InterPro" id="IPR003593">
    <property type="entry name" value="AAA+_ATPase"/>
</dbReference>
<feature type="domain" description="ABC transporter" evidence="11">
    <location>
        <begin position="98"/>
        <end position="706"/>
    </location>
</feature>
<dbReference type="SUPFAM" id="SSF52540">
    <property type="entry name" value="P-loop containing nucleoside triphosphate hydrolases"/>
    <property type="match status" value="2"/>
</dbReference>
<evidence type="ECO:0000259" key="11">
    <source>
        <dbReference type="PROSITE" id="PS50893"/>
    </source>
</evidence>
<keyword evidence="4" id="KW-1003">Cell membrane</keyword>
<evidence type="ECO:0000256" key="10">
    <source>
        <dbReference type="ARBA" id="ARBA00023180"/>
    </source>
</evidence>
<evidence type="ECO:0000256" key="8">
    <source>
        <dbReference type="ARBA" id="ARBA00022989"/>
    </source>
</evidence>
<dbReference type="SUPFAM" id="SSF90123">
    <property type="entry name" value="ABC transporter transmembrane region"/>
    <property type="match status" value="1"/>
</dbReference>
<dbReference type="Pfam" id="PF00664">
    <property type="entry name" value="ABC_membrane"/>
    <property type="match status" value="1"/>
</dbReference>
<evidence type="ECO:0000256" key="6">
    <source>
        <dbReference type="ARBA" id="ARBA00022741"/>
    </source>
</evidence>
<dbReference type="FunFam" id="3.40.50.300:FF:002145">
    <property type="entry name" value="ABC transporter (MsbA subfamily)"/>
    <property type="match status" value="1"/>
</dbReference>
<evidence type="ECO:0000256" key="7">
    <source>
        <dbReference type="ARBA" id="ARBA00022840"/>
    </source>
</evidence>
<dbReference type="InterPro" id="IPR036640">
    <property type="entry name" value="ABC1_TM_sf"/>
</dbReference>
<evidence type="ECO:0000259" key="12">
    <source>
        <dbReference type="PROSITE" id="PS50929"/>
    </source>
</evidence>
<protein>
    <submittedName>
        <fullName evidence="13">CBF/NF-Y family transcription factor</fullName>
    </submittedName>
</protein>
<keyword evidence="8" id="KW-1133">Transmembrane helix</keyword>
<evidence type="ECO:0000313" key="13">
    <source>
        <dbReference type="EMBL" id="KAJ6445727.1"/>
    </source>
</evidence>
<organism evidence="13 14">
    <name type="scientific">Purpureocillium lavendulum</name>
    <dbReference type="NCBI Taxonomy" id="1247861"/>
    <lineage>
        <taxon>Eukaryota</taxon>
        <taxon>Fungi</taxon>
        <taxon>Dikarya</taxon>
        <taxon>Ascomycota</taxon>
        <taxon>Pezizomycotina</taxon>
        <taxon>Sordariomycetes</taxon>
        <taxon>Hypocreomycetidae</taxon>
        <taxon>Hypocreales</taxon>
        <taxon>Ophiocordycipitaceae</taxon>
        <taxon>Purpureocillium</taxon>
    </lineage>
</organism>
<keyword evidence="6" id="KW-0547">Nucleotide-binding</keyword>